<dbReference type="GO" id="GO:0008270">
    <property type="term" value="F:zinc ion binding"/>
    <property type="evidence" value="ECO:0007669"/>
    <property type="project" value="UniProtKB-KW"/>
</dbReference>
<reference evidence="4 5" key="1">
    <citation type="journal article" date="2016" name="Sci. Rep.">
        <title>The Dendrobium catenatum Lindl. genome sequence provides insights into polysaccharide synthase, floral development and adaptive evolution.</title>
        <authorList>
            <person name="Zhang G.Q."/>
            <person name="Xu Q."/>
            <person name="Bian C."/>
            <person name="Tsai W.C."/>
            <person name="Yeh C.M."/>
            <person name="Liu K.W."/>
            <person name="Yoshida K."/>
            <person name="Zhang L.S."/>
            <person name="Chang S.B."/>
            <person name="Chen F."/>
            <person name="Shi Y."/>
            <person name="Su Y.Y."/>
            <person name="Zhang Y.Q."/>
            <person name="Chen L.J."/>
            <person name="Yin Y."/>
            <person name="Lin M."/>
            <person name="Huang H."/>
            <person name="Deng H."/>
            <person name="Wang Z.W."/>
            <person name="Zhu S.L."/>
            <person name="Zhao X."/>
            <person name="Deng C."/>
            <person name="Niu S.C."/>
            <person name="Huang J."/>
            <person name="Wang M."/>
            <person name="Liu G.H."/>
            <person name="Yang H.J."/>
            <person name="Xiao X.J."/>
            <person name="Hsiao Y.Y."/>
            <person name="Wu W.L."/>
            <person name="Chen Y.Y."/>
            <person name="Mitsuda N."/>
            <person name="Ohme-Takagi M."/>
            <person name="Luo Y.B."/>
            <person name="Van de Peer Y."/>
            <person name="Liu Z.J."/>
        </authorList>
    </citation>
    <scope>NUCLEOTIDE SEQUENCE [LARGE SCALE GENOMIC DNA]</scope>
    <source>
        <tissue evidence="4">The whole plant</tissue>
    </source>
</reference>
<keyword evidence="1" id="KW-0862">Zinc</keyword>
<dbReference type="Gene3D" id="3.30.40.10">
    <property type="entry name" value="Zinc/RING finger domain, C3HC4 (zinc finger)"/>
    <property type="match status" value="2"/>
</dbReference>
<proteinExistence type="predicted"/>
<organism evidence="4 5">
    <name type="scientific">Dendrobium catenatum</name>
    <dbReference type="NCBI Taxonomy" id="906689"/>
    <lineage>
        <taxon>Eukaryota</taxon>
        <taxon>Viridiplantae</taxon>
        <taxon>Streptophyta</taxon>
        <taxon>Embryophyta</taxon>
        <taxon>Tracheophyta</taxon>
        <taxon>Spermatophyta</taxon>
        <taxon>Magnoliopsida</taxon>
        <taxon>Liliopsida</taxon>
        <taxon>Asparagales</taxon>
        <taxon>Orchidaceae</taxon>
        <taxon>Epidendroideae</taxon>
        <taxon>Malaxideae</taxon>
        <taxon>Dendrobiinae</taxon>
        <taxon>Dendrobium</taxon>
    </lineage>
</organism>
<keyword evidence="2" id="KW-0472">Membrane</keyword>
<dbReference type="CDD" id="cd16461">
    <property type="entry name" value="RING-H2_EL5-like"/>
    <property type="match status" value="2"/>
</dbReference>
<feature type="domain" description="RING-type" evidence="3">
    <location>
        <begin position="167"/>
        <end position="209"/>
    </location>
</feature>
<dbReference type="InterPro" id="IPR001841">
    <property type="entry name" value="Znf_RING"/>
</dbReference>
<evidence type="ECO:0000256" key="1">
    <source>
        <dbReference type="PROSITE-ProRule" id="PRU00175"/>
    </source>
</evidence>
<keyword evidence="2" id="KW-0812">Transmembrane</keyword>
<evidence type="ECO:0000313" key="5">
    <source>
        <dbReference type="Proteomes" id="UP000233837"/>
    </source>
</evidence>
<dbReference type="SMART" id="SM00184">
    <property type="entry name" value="RING"/>
    <property type="match status" value="2"/>
</dbReference>
<evidence type="ECO:0000256" key="2">
    <source>
        <dbReference type="SAM" id="Phobius"/>
    </source>
</evidence>
<dbReference type="SUPFAM" id="SSF57850">
    <property type="entry name" value="RING/U-box"/>
    <property type="match status" value="2"/>
</dbReference>
<dbReference type="Pfam" id="PF13639">
    <property type="entry name" value="zf-RING_2"/>
    <property type="match status" value="2"/>
</dbReference>
<keyword evidence="1" id="KW-0479">Metal-binding</keyword>
<keyword evidence="5" id="KW-1185">Reference proteome</keyword>
<gene>
    <name evidence="4" type="primary">ATL73</name>
    <name evidence="4" type="ORF">MA16_Dca010628</name>
</gene>
<feature type="transmembrane region" description="Helical" evidence="2">
    <location>
        <begin position="12"/>
        <end position="32"/>
    </location>
</feature>
<protein>
    <submittedName>
        <fullName evidence="4">RING-H2 finger protein ATL73</fullName>
    </submittedName>
</protein>
<name>A0A2I0VZP7_9ASPA</name>
<evidence type="ECO:0000313" key="4">
    <source>
        <dbReference type="EMBL" id="PKU68884.1"/>
    </source>
</evidence>
<dbReference type="PANTHER" id="PTHR45676">
    <property type="entry name" value="RING-H2 FINGER PROTEIN ATL51-RELATED"/>
    <property type="match status" value="1"/>
</dbReference>
<feature type="domain" description="RING-type" evidence="3">
    <location>
        <begin position="91"/>
        <end position="133"/>
    </location>
</feature>
<dbReference type="PROSITE" id="PS50089">
    <property type="entry name" value="ZF_RING_2"/>
    <property type="match status" value="2"/>
</dbReference>
<dbReference type="InterPro" id="IPR013083">
    <property type="entry name" value="Znf_RING/FYVE/PHD"/>
</dbReference>
<dbReference type="Proteomes" id="UP000233837">
    <property type="component" value="Unassembled WGS sequence"/>
</dbReference>
<keyword evidence="2" id="KW-1133">Transmembrane helix</keyword>
<dbReference type="PANTHER" id="PTHR45676:SF159">
    <property type="entry name" value="RING-H2 FINGER PROTEIN ATL51"/>
    <property type="match status" value="1"/>
</dbReference>
<dbReference type="EMBL" id="KZ503042">
    <property type="protein sequence ID" value="PKU68884.1"/>
    <property type="molecule type" value="Genomic_DNA"/>
</dbReference>
<dbReference type="UniPathway" id="UPA00143"/>
<dbReference type="AlphaFoldDB" id="A0A2I0VZP7"/>
<reference evidence="4 5" key="2">
    <citation type="journal article" date="2017" name="Nature">
        <title>The Apostasia genome and the evolution of orchids.</title>
        <authorList>
            <person name="Zhang G.Q."/>
            <person name="Liu K.W."/>
            <person name="Li Z."/>
            <person name="Lohaus R."/>
            <person name="Hsiao Y.Y."/>
            <person name="Niu S.C."/>
            <person name="Wang J.Y."/>
            <person name="Lin Y.C."/>
            <person name="Xu Q."/>
            <person name="Chen L.J."/>
            <person name="Yoshida K."/>
            <person name="Fujiwara S."/>
            <person name="Wang Z.W."/>
            <person name="Zhang Y.Q."/>
            <person name="Mitsuda N."/>
            <person name="Wang M."/>
            <person name="Liu G.H."/>
            <person name="Pecoraro L."/>
            <person name="Huang H.X."/>
            <person name="Xiao X.J."/>
            <person name="Lin M."/>
            <person name="Wu X.Y."/>
            <person name="Wu W.L."/>
            <person name="Chen Y.Y."/>
            <person name="Chang S.B."/>
            <person name="Sakamoto S."/>
            <person name="Ohme-Takagi M."/>
            <person name="Yagi M."/>
            <person name="Zeng S.J."/>
            <person name="Shen C.Y."/>
            <person name="Yeh C.M."/>
            <person name="Luo Y.B."/>
            <person name="Tsai W.C."/>
            <person name="Van de Peer Y."/>
            <person name="Liu Z.J."/>
        </authorList>
    </citation>
    <scope>NUCLEOTIDE SEQUENCE [LARGE SCALE GENOMIC DNA]</scope>
    <source>
        <tissue evidence="4">The whole plant</tissue>
    </source>
</reference>
<sequence>MPVDSRSSLPALLVALFCMILAAMLITIYHWVAINWGFYSRRNTSGSRQPEDVVVDVEASASSLPVLSAQIYRKDVQVVSGGGDGDEERMCPVCLVEFNDGDGVRKLPECMHCFHVQCIDKWLLLHSSCPVCRAECFRRCWIKKEPKAVEIIPVCRYKEEQSFSTECSVCLTAFQEGEKVRQLPACRHSFHAPCVDMWLYSHSSCPSCRALVPQATMEDSRQQRLENREVAVAIVSAL</sequence>
<keyword evidence="1" id="KW-0863">Zinc-finger</keyword>
<accession>A0A2I0VZP7</accession>
<dbReference type="GO" id="GO:0016567">
    <property type="term" value="P:protein ubiquitination"/>
    <property type="evidence" value="ECO:0007669"/>
    <property type="project" value="UniProtKB-UniPathway"/>
</dbReference>
<evidence type="ECO:0000259" key="3">
    <source>
        <dbReference type="PROSITE" id="PS50089"/>
    </source>
</evidence>